<gene>
    <name evidence="1" type="ORF">BGZ65_010571</name>
</gene>
<keyword evidence="2" id="KW-1185">Reference proteome</keyword>
<evidence type="ECO:0000313" key="1">
    <source>
        <dbReference type="EMBL" id="KAF9921190.1"/>
    </source>
</evidence>
<comment type="caution">
    <text evidence="1">The sequence shown here is derived from an EMBL/GenBank/DDBJ whole genome shotgun (WGS) entry which is preliminary data.</text>
</comment>
<proteinExistence type="predicted"/>
<name>A0A9P6LRH2_9FUNG</name>
<reference evidence="1" key="1">
    <citation type="journal article" date="2020" name="Fungal Divers.">
        <title>Resolving the Mortierellaceae phylogeny through synthesis of multi-gene phylogenetics and phylogenomics.</title>
        <authorList>
            <person name="Vandepol N."/>
            <person name="Liber J."/>
            <person name="Desiro A."/>
            <person name="Na H."/>
            <person name="Kennedy M."/>
            <person name="Barry K."/>
            <person name="Grigoriev I.V."/>
            <person name="Miller A.N."/>
            <person name="O'Donnell K."/>
            <person name="Stajich J.E."/>
            <person name="Bonito G."/>
        </authorList>
    </citation>
    <scope>NUCLEOTIDE SEQUENCE</scope>
    <source>
        <strain evidence="1">MES-2147</strain>
    </source>
</reference>
<evidence type="ECO:0000313" key="2">
    <source>
        <dbReference type="Proteomes" id="UP000749646"/>
    </source>
</evidence>
<accession>A0A9P6LRH2</accession>
<feature type="non-terminal residue" evidence="1">
    <location>
        <position position="1"/>
    </location>
</feature>
<dbReference type="Proteomes" id="UP000749646">
    <property type="component" value="Unassembled WGS sequence"/>
</dbReference>
<dbReference type="AlphaFoldDB" id="A0A9P6LRH2"/>
<organism evidence="1 2">
    <name type="scientific">Modicella reniformis</name>
    <dbReference type="NCBI Taxonomy" id="1440133"/>
    <lineage>
        <taxon>Eukaryota</taxon>
        <taxon>Fungi</taxon>
        <taxon>Fungi incertae sedis</taxon>
        <taxon>Mucoromycota</taxon>
        <taxon>Mortierellomycotina</taxon>
        <taxon>Mortierellomycetes</taxon>
        <taxon>Mortierellales</taxon>
        <taxon>Mortierellaceae</taxon>
        <taxon>Modicella</taxon>
    </lineage>
</organism>
<sequence>MVQAIREDQVEQSGRLMWCLQELKDSLAKITELTMLKFGISVAGVVVQAVSRLIDVIPAVSDLVRAGDIKKIKMAEKTIQQLRSTIVPRMDQVIEYLEKASVEEVRARDGIIEQI</sequence>
<dbReference type="EMBL" id="JAAAHW010011083">
    <property type="protein sequence ID" value="KAF9921190.1"/>
    <property type="molecule type" value="Genomic_DNA"/>
</dbReference>
<protein>
    <submittedName>
        <fullName evidence="1">Uncharacterized protein</fullName>
    </submittedName>
</protein>